<dbReference type="GO" id="GO:0006310">
    <property type="term" value="P:DNA recombination"/>
    <property type="evidence" value="ECO:0007669"/>
    <property type="project" value="UniProtKB-KW"/>
</dbReference>
<dbReference type="OrthoDB" id="2221171at2759"/>
<feature type="compositionally biased region" description="Low complexity" evidence="2">
    <location>
        <begin position="166"/>
        <end position="180"/>
    </location>
</feature>
<evidence type="ECO:0000256" key="2">
    <source>
        <dbReference type="SAM" id="MobiDB-lite"/>
    </source>
</evidence>
<dbReference type="InterPro" id="IPR011010">
    <property type="entry name" value="DNA_brk_join_enz"/>
</dbReference>
<feature type="region of interest" description="Disordered" evidence="2">
    <location>
        <begin position="160"/>
        <end position="180"/>
    </location>
</feature>
<dbReference type="Gene3D" id="1.10.443.10">
    <property type="entry name" value="Intergrase catalytic core"/>
    <property type="match status" value="1"/>
</dbReference>
<sequence>MARRRSDMGRLQPRDVDFQYGDVQQLESVTLHFREAKETQVKSITLGIIQDKSICPVGTLQDFMKKTKTLRENLLLPEEHTLFLAYTTDNTKVTSIRSSTLAAWIKDILKKAGIDPQFKAHFIRSAARAEAEETEITVGTTNNNQDVSEAEASNVINAHPWSSSTDTAADGSEGAAAGASADASADESAYVAAEVSADASAGTAADASAEVAAQVSAEVSAEVSADASVEFIAIY</sequence>
<accession>S2JKW7</accession>
<evidence type="ECO:0000256" key="1">
    <source>
        <dbReference type="ARBA" id="ARBA00023172"/>
    </source>
</evidence>
<evidence type="ECO:0000313" key="4">
    <source>
        <dbReference type="Proteomes" id="UP000014254"/>
    </source>
</evidence>
<dbReference type="OMA" id="QDKSICP"/>
<dbReference type="STRING" id="1220926.S2JKW7"/>
<dbReference type="eggNOG" id="ENOG502S4UE">
    <property type="taxonomic scope" value="Eukaryota"/>
</dbReference>
<dbReference type="VEuPathDB" id="FungiDB:HMPREF1544_10046"/>
<keyword evidence="1" id="KW-0233">DNA recombination</keyword>
<dbReference type="InterPro" id="IPR013762">
    <property type="entry name" value="Integrase-like_cat_sf"/>
</dbReference>
<evidence type="ECO:0000313" key="3">
    <source>
        <dbReference type="EMBL" id="EPB83198.1"/>
    </source>
</evidence>
<gene>
    <name evidence="3" type="ORF">HMPREF1544_10046</name>
</gene>
<protein>
    <recommendedName>
        <fullName evidence="5">Tyr recombinase domain-containing protein</fullName>
    </recommendedName>
</protein>
<dbReference type="GO" id="GO:0003677">
    <property type="term" value="F:DNA binding"/>
    <property type="evidence" value="ECO:0007669"/>
    <property type="project" value="InterPro"/>
</dbReference>
<dbReference type="SUPFAM" id="SSF56349">
    <property type="entry name" value="DNA breaking-rejoining enzymes"/>
    <property type="match status" value="1"/>
</dbReference>
<dbReference type="Proteomes" id="UP000014254">
    <property type="component" value="Unassembled WGS sequence"/>
</dbReference>
<dbReference type="AlphaFoldDB" id="S2JKW7"/>
<evidence type="ECO:0008006" key="5">
    <source>
        <dbReference type="Google" id="ProtNLM"/>
    </source>
</evidence>
<proteinExistence type="predicted"/>
<dbReference type="GO" id="GO:0015074">
    <property type="term" value="P:DNA integration"/>
    <property type="evidence" value="ECO:0007669"/>
    <property type="project" value="InterPro"/>
</dbReference>
<dbReference type="EMBL" id="KE124080">
    <property type="protein sequence ID" value="EPB83198.1"/>
    <property type="molecule type" value="Genomic_DNA"/>
</dbReference>
<organism evidence="3 4">
    <name type="scientific">Mucor circinelloides f. circinelloides (strain 1006PhL)</name>
    <name type="common">Mucormycosis agent</name>
    <name type="synonym">Calyptromyces circinelloides</name>
    <dbReference type="NCBI Taxonomy" id="1220926"/>
    <lineage>
        <taxon>Eukaryota</taxon>
        <taxon>Fungi</taxon>
        <taxon>Fungi incertae sedis</taxon>
        <taxon>Mucoromycota</taxon>
        <taxon>Mucoromycotina</taxon>
        <taxon>Mucoromycetes</taxon>
        <taxon>Mucorales</taxon>
        <taxon>Mucorineae</taxon>
        <taxon>Mucoraceae</taxon>
        <taxon>Mucor</taxon>
    </lineage>
</organism>
<reference evidence="4" key="1">
    <citation type="submission" date="2013-05" db="EMBL/GenBank/DDBJ databases">
        <title>The Genome sequence of Mucor circinelloides f. circinelloides 1006PhL.</title>
        <authorList>
            <consortium name="The Broad Institute Genomics Platform"/>
            <person name="Cuomo C."/>
            <person name="Earl A."/>
            <person name="Findley K."/>
            <person name="Lee S.C."/>
            <person name="Walker B."/>
            <person name="Young S."/>
            <person name="Zeng Q."/>
            <person name="Gargeya S."/>
            <person name="Fitzgerald M."/>
            <person name="Haas B."/>
            <person name="Abouelleil A."/>
            <person name="Allen A.W."/>
            <person name="Alvarado L."/>
            <person name="Arachchi H.M."/>
            <person name="Berlin A.M."/>
            <person name="Chapman S.B."/>
            <person name="Gainer-Dewar J."/>
            <person name="Goldberg J."/>
            <person name="Griggs A."/>
            <person name="Gujja S."/>
            <person name="Hansen M."/>
            <person name="Howarth C."/>
            <person name="Imamovic A."/>
            <person name="Ireland A."/>
            <person name="Larimer J."/>
            <person name="McCowan C."/>
            <person name="Murphy C."/>
            <person name="Pearson M."/>
            <person name="Poon T.W."/>
            <person name="Priest M."/>
            <person name="Roberts A."/>
            <person name="Saif S."/>
            <person name="Shea T."/>
            <person name="Sisk P."/>
            <person name="Sykes S."/>
            <person name="Wortman J."/>
            <person name="Nusbaum C."/>
            <person name="Birren B."/>
        </authorList>
    </citation>
    <scope>NUCLEOTIDE SEQUENCE [LARGE SCALE GENOMIC DNA]</scope>
    <source>
        <strain evidence="4">1006PhL</strain>
    </source>
</reference>
<keyword evidence="4" id="KW-1185">Reference proteome</keyword>
<dbReference type="InParanoid" id="S2JKW7"/>
<name>S2JKW7_MUCC1</name>